<evidence type="ECO:0000313" key="1">
    <source>
        <dbReference type="EMBL" id="EXL63670.1"/>
    </source>
</evidence>
<reference evidence="1" key="1">
    <citation type="submission" date="2011-11" db="EMBL/GenBank/DDBJ databases">
        <title>The Genome Sequence of Fusarium oxysporum PHW808.</title>
        <authorList>
            <consortium name="The Broad Institute Genome Sequencing Platform"/>
            <person name="Ma L.-J."/>
            <person name="Gale L.R."/>
            <person name="Schwartz D.C."/>
            <person name="Zhou S."/>
            <person name="Corby-Kistler H."/>
            <person name="Young S.K."/>
            <person name="Zeng Q."/>
            <person name="Gargeya S."/>
            <person name="Fitzgerald M."/>
            <person name="Haas B."/>
            <person name="Abouelleil A."/>
            <person name="Alvarado L."/>
            <person name="Arachchi H.M."/>
            <person name="Berlin A."/>
            <person name="Brown A."/>
            <person name="Chapman S.B."/>
            <person name="Chen Z."/>
            <person name="Dunbar C."/>
            <person name="Freedman E."/>
            <person name="Gearin G."/>
            <person name="Goldberg J."/>
            <person name="Griggs A."/>
            <person name="Gujja S."/>
            <person name="Heiman D."/>
            <person name="Howarth C."/>
            <person name="Larson L."/>
            <person name="Lui A."/>
            <person name="MacDonald P.J.P."/>
            <person name="Montmayeur A."/>
            <person name="Murphy C."/>
            <person name="Neiman D."/>
            <person name="Pearson M."/>
            <person name="Priest M."/>
            <person name="Roberts A."/>
            <person name="Saif S."/>
            <person name="Shea T."/>
            <person name="Shenoy N."/>
            <person name="Sisk P."/>
            <person name="Stolte C."/>
            <person name="Sykes S."/>
            <person name="Wortman J."/>
            <person name="Nusbaum C."/>
            <person name="Birren B."/>
        </authorList>
    </citation>
    <scope>NUCLEOTIDE SEQUENCE [LARGE SCALE GENOMIC DNA]</scope>
    <source>
        <strain evidence="1">54008</strain>
    </source>
</reference>
<name>X0GUS2_FUSOX</name>
<protein>
    <submittedName>
        <fullName evidence="1">Uncharacterized protein</fullName>
    </submittedName>
</protein>
<dbReference type="EMBL" id="KK034907">
    <property type="protein sequence ID" value="EXL63670.1"/>
    <property type="molecule type" value="Genomic_DNA"/>
</dbReference>
<proteinExistence type="predicted"/>
<gene>
    <name evidence="1" type="ORF">FOPG_20057</name>
</gene>
<dbReference type="AlphaFoldDB" id="X0GUS2"/>
<sequence>MVPHHIPICGSRMARLANIVVFVLQARMSYRSILGYSTNQNLLPREAVGSIGYEIISMIISPYRAGH</sequence>
<organism evidence="1">
    <name type="scientific">Fusarium oxysporum f. sp. conglutinans race 2 54008</name>
    <dbReference type="NCBI Taxonomy" id="1089457"/>
    <lineage>
        <taxon>Eukaryota</taxon>
        <taxon>Fungi</taxon>
        <taxon>Dikarya</taxon>
        <taxon>Ascomycota</taxon>
        <taxon>Pezizomycotina</taxon>
        <taxon>Sordariomycetes</taxon>
        <taxon>Hypocreomycetidae</taxon>
        <taxon>Hypocreales</taxon>
        <taxon>Nectriaceae</taxon>
        <taxon>Fusarium</taxon>
        <taxon>Fusarium oxysporum species complex</taxon>
    </lineage>
</organism>
<accession>X0GUS2</accession>
<dbReference type="Proteomes" id="UP000030676">
    <property type="component" value="Unassembled WGS sequence"/>
</dbReference>
<dbReference type="HOGENOM" id="CLU_2812461_0_0_1"/>
<reference evidence="1" key="2">
    <citation type="submission" date="2014-03" db="EMBL/GenBank/DDBJ databases">
        <title>The Genome Annotation of Fusarium oxysporum PHW808.</title>
        <authorList>
            <consortium name="The Broad Institute Genomics Platform"/>
            <person name="Ma L.-J."/>
            <person name="Corby-Kistler H."/>
            <person name="Broz K."/>
            <person name="Gale L.R."/>
            <person name="Jonkers W."/>
            <person name="O'Donnell K."/>
            <person name="Ploetz R."/>
            <person name="Steinberg C."/>
            <person name="Schwartz D.C."/>
            <person name="VanEtten H."/>
            <person name="Zhou S."/>
            <person name="Young S.K."/>
            <person name="Zeng Q."/>
            <person name="Gargeya S."/>
            <person name="Fitzgerald M."/>
            <person name="Abouelleil A."/>
            <person name="Alvarado L."/>
            <person name="Chapman S.B."/>
            <person name="Gainer-Dewar J."/>
            <person name="Goldberg J."/>
            <person name="Griggs A."/>
            <person name="Gujja S."/>
            <person name="Hansen M."/>
            <person name="Howarth C."/>
            <person name="Imamovic A."/>
            <person name="Ireland A."/>
            <person name="Larimer J."/>
            <person name="McCowan C."/>
            <person name="Murphy C."/>
            <person name="Pearson M."/>
            <person name="Poon T.W."/>
            <person name="Priest M."/>
            <person name="Roberts A."/>
            <person name="Saif S."/>
            <person name="Shea T."/>
            <person name="Sykes S."/>
            <person name="Wortman J."/>
            <person name="Nusbaum C."/>
            <person name="Birren B."/>
        </authorList>
    </citation>
    <scope>NUCLEOTIDE SEQUENCE</scope>
    <source>
        <strain evidence="1">54008</strain>
    </source>
</reference>